<dbReference type="Proteomes" id="UP000197138">
    <property type="component" value="Unassembled WGS sequence"/>
</dbReference>
<sequence>MGHGQQLREVQWEHSGEGRGPEAAQRRRGVEEDVATVTSSGSSRKQLKGTTHQRGVRRDTGGSSLRARTCNKTPDLQRSRGL</sequence>
<gene>
    <name evidence="2" type="ORF">CDL15_Pgr023766</name>
    <name evidence="3" type="ORF">CRG98_015531</name>
</gene>
<comment type="caution">
    <text evidence="2">The sequence shown here is derived from an EMBL/GenBank/DDBJ whole genome shotgun (WGS) entry which is preliminary data.</text>
</comment>
<proteinExistence type="predicted"/>
<name>A0A218WR15_PUNGR</name>
<protein>
    <submittedName>
        <fullName evidence="2">Uncharacterized protein</fullName>
    </submittedName>
</protein>
<dbReference type="EMBL" id="PGOL01000853">
    <property type="protein sequence ID" value="PKI64087.1"/>
    <property type="molecule type" value="Genomic_DNA"/>
</dbReference>
<feature type="region of interest" description="Disordered" evidence="1">
    <location>
        <begin position="1"/>
        <end position="82"/>
    </location>
</feature>
<evidence type="ECO:0000313" key="5">
    <source>
        <dbReference type="Proteomes" id="UP000233551"/>
    </source>
</evidence>
<dbReference type="EMBL" id="MTKT01003389">
    <property type="protein sequence ID" value="OWM75245.1"/>
    <property type="molecule type" value="Genomic_DNA"/>
</dbReference>
<reference evidence="2" key="2">
    <citation type="submission" date="2017-06" db="EMBL/GenBank/DDBJ databases">
        <title>The pomegranate genome and the genomics of punicalagin biosynthesis.</title>
        <authorList>
            <person name="Xu C."/>
        </authorList>
    </citation>
    <scope>NUCLEOTIDE SEQUENCE [LARGE SCALE GENOMIC DNA]</scope>
    <source>
        <tissue evidence="2">Fresh leaf</tissue>
    </source>
</reference>
<evidence type="ECO:0000313" key="3">
    <source>
        <dbReference type="EMBL" id="PKI64087.1"/>
    </source>
</evidence>
<evidence type="ECO:0000313" key="4">
    <source>
        <dbReference type="Proteomes" id="UP000197138"/>
    </source>
</evidence>
<dbReference type="AlphaFoldDB" id="A0A218WR15"/>
<feature type="compositionally biased region" description="Polar residues" evidence="1">
    <location>
        <begin position="36"/>
        <end position="53"/>
    </location>
</feature>
<evidence type="ECO:0000313" key="2">
    <source>
        <dbReference type="EMBL" id="OWM75245.1"/>
    </source>
</evidence>
<dbReference type="Proteomes" id="UP000233551">
    <property type="component" value="Unassembled WGS sequence"/>
</dbReference>
<reference evidence="3 5" key="3">
    <citation type="submission" date="2017-11" db="EMBL/GenBank/DDBJ databases">
        <title>De-novo sequencing of pomegranate (Punica granatum L.) genome.</title>
        <authorList>
            <person name="Akparov Z."/>
            <person name="Amiraslanov A."/>
            <person name="Hajiyeva S."/>
            <person name="Abbasov M."/>
            <person name="Kaur K."/>
            <person name="Hamwieh A."/>
            <person name="Solovyev V."/>
            <person name="Salamov A."/>
            <person name="Braich B."/>
            <person name="Kosarev P."/>
            <person name="Mahmoud A."/>
            <person name="Hajiyev E."/>
            <person name="Babayeva S."/>
            <person name="Izzatullayeva V."/>
            <person name="Mammadov A."/>
            <person name="Mammadov A."/>
            <person name="Sharifova S."/>
            <person name="Ojaghi J."/>
            <person name="Eynullazada K."/>
            <person name="Bayramov B."/>
            <person name="Abdulazimova A."/>
            <person name="Shahmuradov I."/>
        </authorList>
    </citation>
    <scope>NUCLEOTIDE SEQUENCE [LARGE SCALE GENOMIC DNA]</scope>
    <source>
        <strain evidence="3">AG2017</strain>
        <strain evidence="5">cv. AG2017</strain>
        <tissue evidence="3">Leaf</tissue>
    </source>
</reference>
<reference evidence="4" key="1">
    <citation type="journal article" date="2017" name="Plant J.">
        <title>The pomegranate (Punica granatum L.) genome and the genomics of punicalagin biosynthesis.</title>
        <authorList>
            <person name="Qin G."/>
            <person name="Xu C."/>
            <person name="Ming R."/>
            <person name="Tang H."/>
            <person name="Guyot R."/>
            <person name="Kramer E.M."/>
            <person name="Hu Y."/>
            <person name="Yi X."/>
            <person name="Qi Y."/>
            <person name="Xu X."/>
            <person name="Gao Z."/>
            <person name="Pan H."/>
            <person name="Jian J."/>
            <person name="Tian Y."/>
            <person name="Yue Z."/>
            <person name="Xu Y."/>
        </authorList>
    </citation>
    <scope>NUCLEOTIDE SEQUENCE [LARGE SCALE GENOMIC DNA]</scope>
    <source>
        <strain evidence="4">cv. Dabenzi</strain>
    </source>
</reference>
<organism evidence="2 4">
    <name type="scientific">Punica granatum</name>
    <name type="common">Pomegranate</name>
    <dbReference type="NCBI Taxonomy" id="22663"/>
    <lineage>
        <taxon>Eukaryota</taxon>
        <taxon>Viridiplantae</taxon>
        <taxon>Streptophyta</taxon>
        <taxon>Embryophyta</taxon>
        <taxon>Tracheophyta</taxon>
        <taxon>Spermatophyta</taxon>
        <taxon>Magnoliopsida</taxon>
        <taxon>eudicotyledons</taxon>
        <taxon>Gunneridae</taxon>
        <taxon>Pentapetalae</taxon>
        <taxon>rosids</taxon>
        <taxon>malvids</taxon>
        <taxon>Myrtales</taxon>
        <taxon>Lythraceae</taxon>
        <taxon>Punica</taxon>
    </lineage>
</organism>
<keyword evidence="5" id="KW-1185">Reference proteome</keyword>
<feature type="compositionally biased region" description="Basic and acidic residues" evidence="1">
    <location>
        <begin position="10"/>
        <end position="31"/>
    </location>
</feature>
<evidence type="ECO:0000256" key="1">
    <source>
        <dbReference type="SAM" id="MobiDB-lite"/>
    </source>
</evidence>
<accession>A0A218WR15</accession>